<keyword evidence="2" id="KW-1134">Transmembrane beta strand</keyword>
<dbReference type="Pfam" id="PF02321">
    <property type="entry name" value="OEP"/>
    <property type="match status" value="2"/>
</dbReference>
<dbReference type="InterPro" id="IPR010131">
    <property type="entry name" value="MdtP/NodT-like"/>
</dbReference>
<feature type="chain" id="PRO_5011831727" evidence="2">
    <location>
        <begin position="25"/>
        <end position="478"/>
    </location>
</feature>
<protein>
    <submittedName>
        <fullName evidence="3">Transporter</fullName>
    </submittedName>
</protein>
<dbReference type="KEGG" id="rhy:RD110_24510"/>
<accession>A0A1P8K1W2</accession>
<dbReference type="GO" id="GO:0005886">
    <property type="term" value="C:plasma membrane"/>
    <property type="evidence" value="ECO:0007669"/>
    <property type="project" value="UniProtKB-SubCell"/>
</dbReference>
<keyword evidence="2" id="KW-0812">Transmembrane</keyword>
<dbReference type="RefSeq" id="WP_076203020.1">
    <property type="nucleotide sequence ID" value="NZ_CP019236.1"/>
</dbReference>
<keyword evidence="2" id="KW-0564">Palmitate</keyword>
<dbReference type="Proteomes" id="UP000186609">
    <property type="component" value="Chromosome"/>
</dbReference>
<evidence type="ECO:0000256" key="2">
    <source>
        <dbReference type="RuleBase" id="RU362097"/>
    </source>
</evidence>
<evidence type="ECO:0000313" key="4">
    <source>
        <dbReference type="Proteomes" id="UP000186609"/>
    </source>
</evidence>
<comment type="subcellular location">
    <subcellularLocation>
        <location evidence="2">Cell membrane</location>
        <topology evidence="2">Lipid-anchor</topology>
    </subcellularLocation>
</comment>
<keyword evidence="4" id="KW-1185">Reference proteome</keyword>
<dbReference type="Gene3D" id="1.20.1600.10">
    <property type="entry name" value="Outer membrane efflux proteins (OEP)"/>
    <property type="match status" value="1"/>
</dbReference>
<name>A0A1P8K1W2_9BURK</name>
<dbReference type="PROSITE" id="PS51257">
    <property type="entry name" value="PROKAR_LIPOPROTEIN"/>
    <property type="match status" value="1"/>
</dbReference>
<dbReference type="PANTHER" id="PTHR30203:SF32">
    <property type="entry name" value="CATION EFFLUX SYSTEM PROTEIN CUSC"/>
    <property type="match status" value="1"/>
</dbReference>
<dbReference type="GO" id="GO:0015562">
    <property type="term" value="F:efflux transmembrane transporter activity"/>
    <property type="evidence" value="ECO:0007669"/>
    <property type="project" value="InterPro"/>
</dbReference>
<dbReference type="PANTHER" id="PTHR30203">
    <property type="entry name" value="OUTER MEMBRANE CATION EFFLUX PROTEIN"/>
    <property type="match status" value="1"/>
</dbReference>
<dbReference type="InterPro" id="IPR003423">
    <property type="entry name" value="OMP_efflux"/>
</dbReference>
<dbReference type="NCBIfam" id="TIGR01845">
    <property type="entry name" value="outer_NodT"/>
    <property type="match status" value="1"/>
</dbReference>
<dbReference type="EMBL" id="CP019236">
    <property type="protein sequence ID" value="APW39976.1"/>
    <property type="molecule type" value="Genomic_DNA"/>
</dbReference>
<sequence>MLRLTRSFALAAMPLAMLSGCMNLAPSYQQPAAPVPAAWTSPLPPTGTASPLQTGWRDFFIDERLRGVVALALANNRDLRVAALNIDRAQAQYGIAQSAWLPTVNGGVGGSRTRTPGSTAASGQSRIATQYNANLALTSYEIDLFGRVRNLSDAALQTFFATQETQRSTQISLVASVAGAWLQLAANMQRLQLARGTLASQQSSYDLVEKAHALGAQSGLALAQARSTVETARADAANFDSVVEQNRNALALLVGAMPPPELLPSTETLMSAQPSAQLLAPPADLPSSVLQQRPDVLAAEHALQASNVNIGAARAAFYPRITLTAAAGFSSSSLSTLFEGTNKAWNFAPSISIPLFDGGVNRANLRVAEVQRDIQIATYEKTLQTAFREVADVLAERRTLAERLAAQQALVAATTRSYELSQALFRSGGGSYLDVLDAQRSLYTSQQSLIGLLLTEQSNRLTLYKVLGGGWSEASIDG</sequence>
<dbReference type="SUPFAM" id="SSF56954">
    <property type="entry name" value="Outer membrane efflux proteins (OEP)"/>
    <property type="match status" value="1"/>
</dbReference>
<dbReference type="Gene3D" id="2.20.200.10">
    <property type="entry name" value="Outer membrane efflux proteins (OEP)"/>
    <property type="match status" value="1"/>
</dbReference>
<evidence type="ECO:0000256" key="1">
    <source>
        <dbReference type="ARBA" id="ARBA00007613"/>
    </source>
</evidence>
<keyword evidence="2" id="KW-0472">Membrane</keyword>
<proteinExistence type="inferred from homology"/>
<evidence type="ECO:0000313" key="3">
    <source>
        <dbReference type="EMBL" id="APW39976.1"/>
    </source>
</evidence>
<feature type="signal peptide" evidence="2">
    <location>
        <begin position="1"/>
        <end position="24"/>
    </location>
</feature>
<organism evidence="3 4">
    <name type="scientific">Rhodoferax koreensis</name>
    <dbReference type="NCBI Taxonomy" id="1842727"/>
    <lineage>
        <taxon>Bacteria</taxon>
        <taxon>Pseudomonadati</taxon>
        <taxon>Pseudomonadota</taxon>
        <taxon>Betaproteobacteria</taxon>
        <taxon>Burkholderiales</taxon>
        <taxon>Comamonadaceae</taxon>
        <taxon>Rhodoferax</taxon>
    </lineage>
</organism>
<gene>
    <name evidence="3" type="ORF">RD110_24510</name>
</gene>
<dbReference type="OrthoDB" id="9770517at2"/>
<keyword evidence="2" id="KW-0732">Signal</keyword>
<dbReference type="STRING" id="1842727.RD110_24510"/>
<reference evidence="3 4" key="1">
    <citation type="submission" date="2017-01" db="EMBL/GenBank/DDBJ databases">
        <authorList>
            <person name="Mah S.A."/>
            <person name="Swanson W.J."/>
            <person name="Moy G.W."/>
            <person name="Vacquier V.D."/>
        </authorList>
    </citation>
    <scope>NUCLEOTIDE SEQUENCE [LARGE SCALE GENOMIC DNA]</scope>
    <source>
        <strain evidence="3 4">DCY110</strain>
    </source>
</reference>
<keyword evidence="2" id="KW-0449">Lipoprotein</keyword>
<dbReference type="AlphaFoldDB" id="A0A1P8K1W2"/>
<comment type="similarity">
    <text evidence="1 2">Belongs to the outer membrane factor (OMF) (TC 1.B.17) family.</text>
</comment>